<dbReference type="GO" id="GO:0009063">
    <property type="term" value="P:amino acid catabolic process"/>
    <property type="evidence" value="ECO:0007669"/>
    <property type="project" value="InterPro"/>
</dbReference>
<reference evidence="5" key="1">
    <citation type="submission" date="2020-05" db="EMBL/GenBank/DDBJ databases">
        <authorList>
            <person name="Chiriac C."/>
            <person name="Salcher M."/>
            <person name="Ghai R."/>
            <person name="Kavagutti S V."/>
        </authorList>
    </citation>
    <scope>NUCLEOTIDE SEQUENCE</scope>
</reference>
<dbReference type="SFLD" id="SFLDS00001">
    <property type="entry name" value="Enolase"/>
    <property type="match status" value="1"/>
</dbReference>
<organism evidence="5">
    <name type="scientific">freshwater metagenome</name>
    <dbReference type="NCBI Taxonomy" id="449393"/>
    <lineage>
        <taxon>unclassified sequences</taxon>
        <taxon>metagenomes</taxon>
        <taxon>ecological metagenomes</taxon>
    </lineage>
</organism>
<evidence type="ECO:0000256" key="2">
    <source>
        <dbReference type="ARBA" id="ARBA00022842"/>
    </source>
</evidence>
<dbReference type="HAMAP" id="MF_00470">
    <property type="entry name" value="MenC_1"/>
    <property type="match status" value="1"/>
</dbReference>
<dbReference type="SMART" id="SM00922">
    <property type="entry name" value="MR_MLE"/>
    <property type="match status" value="1"/>
</dbReference>
<dbReference type="GO" id="GO:0016836">
    <property type="term" value="F:hydro-lyase activity"/>
    <property type="evidence" value="ECO:0007669"/>
    <property type="project" value="InterPro"/>
</dbReference>
<dbReference type="GO" id="GO:0009234">
    <property type="term" value="P:menaquinone biosynthetic process"/>
    <property type="evidence" value="ECO:0007669"/>
    <property type="project" value="InterPro"/>
</dbReference>
<protein>
    <submittedName>
        <fullName evidence="5">Unannotated protein</fullName>
    </submittedName>
</protein>
<dbReference type="InterPro" id="IPR010196">
    <property type="entry name" value="OSB_synthase_MenC1"/>
</dbReference>
<dbReference type="InterPro" id="IPR036849">
    <property type="entry name" value="Enolase-like_C_sf"/>
</dbReference>
<sequence length="338" mass="35739">MTDPALATLLREAVPFSLPLRRQFRGTTQREGLLLRGPSGWGEFSPFPDYSDAASARWLAAAVEASYGSWPDPLRTSVLVNAIIPAVSADDAAALTREAVLERGCTTIKVKVAESGQTRLDDEARVAAVRDALDSVAGRGVGLIRLDANGAWTVDDAVRSLKRLSAYGLEYVEQPCASLGELEQVRRQTDVAVAADESIRWSDEVEDLRGRVDVAIMKVAPLGGVRRCLELVERVGIDVVVSGSLDSAVGLSAGLALAALLPERACGLGTGALLQADVISRPMVPSHGVLSVVRVAPDLDALLEARDRLPEGGAAAWRERLAAAWEHGASDAVGHLVA</sequence>
<dbReference type="AlphaFoldDB" id="A0A6J7GS75"/>
<evidence type="ECO:0000256" key="1">
    <source>
        <dbReference type="ARBA" id="ARBA00022723"/>
    </source>
</evidence>
<dbReference type="GO" id="GO:0000287">
    <property type="term" value="F:magnesium ion binding"/>
    <property type="evidence" value="ECO:0007669"/>
    <property type="project" value="InterPro"/>
</dbReference>
<proteinExistence type="inferred from homology"/>
<dbReference type="EMBL" id="CAFBMR010000019">
    <property type="protein sequence ID" value="CAB4909816.1"/>
    <property type="molecule type" value="Genomic_DNA"/>
</dbReference>
<keyword evidence="2" id="KW-0460">Magnesium</keyword>
<dbReference type="SFLD" id="SFLDF00009">
    <property type="entry name" value="o-succinylbenzoate_synthase"/>
    <property type="match status" value="1"/>
</dbReference>
<dbReference type="InterPro" id="IPR013342">
    <property type="entry name" value="Mandelate_racemase_C"/>
</dbReference>
<dbReference type="InterPro" id="IPR018110">
    <property type="entry name" value="Mandel_Rmase/mucon_lact_enz_CS"/>
</dbReference>
<dbReference type="Gene3D" id="3.20.20.120">
    <property type="entry name" value="Enolase-like C-terminal domain"/>
    <property type="match status" value="1"/>
</dbReference>
<dbReference type="NCBIfam" id="NF002782">
    <property type="entry name" value="PRK02901.1"/>
    <property type="match status" value="1"/>
</dbReference>
<evidence type="ECO:0000259" key="4">
    <source>
        <dbReference type="SMART" id="SM00922"/>
    </source>
</evidence>
<dbReference type="PROSITE" id="PS00909">
    <property type="entry name" value="MR_MLE_2"/>
    <property type="match status" value="1"/>
</dbReference>
<accession>A0A6J7GS75</accession>
<dbReference type="Pfam" id="PF18374">
    <property type="entry name" value="Enolase_like_N"/>
    <property type="match status" value="1"/>
</dbReference>
<dbReference type="Pfam" id="PF13378">
    <property type="entry name" value="MR_MLE_C"/>
    <property type="match status" value="1"/>
</dbReference>
<feature type="domain" description="Mandelate racemase/muconate lactonizing enzyme C-terminal" evidence="4">
    <location>
        <begin position="89"/>
        <end position="192"/>
    </location>
</feature>
<dbReference type="PANTHER" id="PTHR48073">
    <property type="entry name" value="O-SUCCINYLBENZOATE SYNTHASE-RELATED"/>
    <property type="match status" value="1"/>
</dbReference>
<name>A0A6J7GS75_9ZZZZ</name>
<dbReference type="SFLD" id="SFLDG00180">
    <property type="entry name" value="muconate_cycloisomerase"/>
    <property type="match status" value="1"/>
</dbReference>
<gene>
    <name evidence="5" type="ORF">UFOPK3610_00708</name>
</gene>
<evidence type="ECO:0000256" key="3">
    <source>
        <dbReference type="ARBA" id="ARBA00023239"/>
    </source>
</evidence>
<dbReference type="CDD" id="cd03320">
    <property type="entry name" value="OSBS"/>
    <property type="match status" value="1"/>
</dbReference>
<dbReference type="PANTHER" id="PTHR48073:SF2">
    <property type="entry name" value="O-SUCCINYLBENZOATE SYNTHASE"/>
    <property type="match status" value="1"/>
</dbReference>
<keyword evidence="3" id="KW-0456">Lyase</keyword>
<dbReference type="SUPFAM" id="SSF51604">
    <property type="entry name" value="Enolase C-terminal domain-like"/>
    <property type="match status" value="1"/>
</dbReference>
<dbReference type="InterPro" id="IPR029065">
    <property type="entry name" value="Enolase_C-like"/>
</dbReference>
<keyword evidence="1" id="KW-0479">Metal-binding</keyword>
<evidence type="ECO:0000313" key="5">
    <source>
        <dbReference type="EMBL" id="CAB4909816.1"/>
    </source>
</evidence>